<dbReference type="SUPFAM" id="SSF57903">
    <property type="entry name" value="FYVE/PHD zinc finger"/>
    <property type="match status" value="1"/>
</dbReference>
<dbReference type="InterPro" id="IPR036188">
    <property type="entry name" value="FAD/NAD-bd_sf"/>
</dbReference>
<dbReference type="InterPro" id="IPR001965">
    <property type="entry name" value="Znf_PHD"/>
</dbReference>
<keyword evidence="2" id="KW-0479">Metal-binding</keyword>
<dbReference type="GO" id="GO:0008270">
    <property type="term" value="F:zinc ion binding"/>
    <property type="evidence" value="ECO:0007669"/>
    <property type="project" value="UniProtKB-KW"/>
</dbReference>
<accession>A0A2P6V6X3</accession>
<dbReference type="PROSITE" id="PS01359">
    <property type="entry name" value="ZF_PHD_1"/>
    <property type="match status" value="1"/>
</dbReference>
<reference evidence="12 13" key="1">
    <citation type="journal article" date="2018" name="Plant J.">
        <title>Genome sequences of Chlorella sorokiniana UTEX 1602 and Micractinium conductrix SAG 241.80: implications to maltose excretion by a green alga.</title>
        <authorList>
            <person name="Arriola M.B."/>
            <person name="Velmurugan N."/>
            <person name="Zhang Y."/>
            <person name="Plunkett M.H."/>
            <person name="Hondzo H."/>
            <person name="Barney B.M."/>
        </authorList>
    </citation>
    <scope>NUCLEOTIDE SEQUENCE [LARGE SCALE GENOMIC DNA]</scope>
    <source>
        <strain evidence="12 13">SAG 241.80</strain>
    </source>
</reference>
<dbReference type="AlphaFoldDB" id="A0A2P6V6X3"/>
<dbReference type="InterPro" id="IPR006076">
    <property type="entry name" value="FAD-dep_OxRdtase"/>
</dbReference>
<evidence type="ECO:0000313" key="13">
    <source>
        <dbReference type="Proteomes" id="UP000239649"/>
    </source>
</evidence>
<dbReference type="CDD" id="cd15567">
    <property type="entry name" value="PHD4_NSD"/>
    <property type="match status" value="1"/>
</dbReference>
<dbReference type="Pfam" id="PF00355">
    <property type="entry name" value="Rieske"/>
    <property type="match status" value="1"/>
</dbReference>
<dbReference type="GO" id="GO:0016020">
    <property type="term" value="C:membrane"/>
    <property type="evidence" value="ECO:0007669"/>
    <property type="project" value="InterPro"/>
</dbReference>
<organism evidence="12 13">
    <name type="scientific">Micractinium conductrix</name>
    <dbReference type="NCBI Taxonomy" id="554055"/>
    <lineage>
        <taxon>Eukaryota</taxon>
        <taxon>Viridiplantae</taxon>
        <taxon>Chlorophyta</taxon>
        <taxon>core chlorophytes</taxon>
        <taxon>Trebouxiophyceae</taxon>
        <taxon>Chlorellales</taxon>
        <taxon>Chlorellaceae</taxon>
        <taxon>Chlorella clade</taxon>
        <taxon>Micractinium</taxon>
    </lineage>
</organism>
<evidence type="ECO:0000256" key="5">
    <source>
        <dbReference type="ARBA" id="ARBA00023004"/>
    </source>
</evidence>
<dbReference type="Gene3D" id="3.30.9.10">
    <property type="entry name" value="D-Amino Acid Oxidase, subunit A, domain 2"/>
    <property type="match status" value="1"/>
</dbReference>
<evidence type="ECO:0000256" key="3">
    <source>
        <dbReference type="ARBA" id="ARBA00022771"/>
    </source>
</evidence>
<dbReference type="InterPro" id="IPR056511">
    <property type="entry name" value="IDM1_C"/>
</dbReference>
<dbReference type="InterPro" id="IPR013083">
    <property type="entry name" value="Znf_RING/FYVE/PHD"/>
</dbReference>
<dbReference type="PROSITE" id="PS51296">
    <property type="entry name" value="RIESKE"/>
    <property type="match status" value="1"/>
</dbReference>
<name>A0A2P6V6X3_9CHLO</name>
<dbReference type="InterPro" id="IPR019786">
    <property type="entry name" value="Zinc_finger_PHD-type_CS"/>
</dbReference>
<keyword evidence="7" id="KW-1015">Disulfide bond</keyword>
<dbReference type="SUPFAM" id="SSF50022">
    <property type="entry name" value="ISP domain"/>
    <property type="match status" value="1"/>
</dbReference>
<dbReference type="GO" id="GO:0005634">
    <property type="term" value="C:nucleus"/>
    <property type="evidence" value="ECO:0007669"/>
    <property type="project" value="TreeGrafter"/>
</dbReference>
<gene>
    <name evidence="12" type="ORF">C2E20_6571</name>
</gene>
<evidence type="ECO:0000256" key="8">
    <source>
        <dbReference type="PROSITE-ProRule" id="PRU00146"/>
    </source>
</evidence>
<dbReference type="GO" id="GO:0006357">
    <property type="term" value="P:regulation of transcription by RNA polymerase II"/>
    <property type="evidence" value="ECO:0007669"/>
    <property type="project" value="TreeGrafter"/>
</dbReference>
<evidence type="ECO:0000259" key="11">
    <source>
        <dbReference type="PROSITE" id="PS51296"/>
    </source>
</evidence>
<dbReference type="GO" id="GO:0051537">
    <property type="term" value="F:2 iron, 2 sulfur cluster binding"/>
    <property type="evidence" value="ECO:0007669"/>
    <property type="project" value="UniProtKB-KW"/>
</dbReference>
<keyword evidence="5" id="KW-0408">Iron</keyword>
<dbReference type="InterPro" id="IPR019787">
    <property type="entry name" value="Znf_PHD-finger"/>
</dbReference>
<evidence type="ECO:0000256" key="7">
    <source>
        <dbReference type="ARBA" id="ARBA00023157"/>
    </source>
</evidence>
<comment type="caution">
    <text evidence="12">The sequence shown here is derived from an EMBL/GenBank/DDBJ whole genome shotgun (WGS) entry which is preliminary data.</text>
</comment>
<dbReference type="SUPFAM" id="SSF51905">
    <property type="entry name" value="FAD/NAD(P)-binding domain"/>
    <property type="match status" value="1"/>
</dbReference>
<feature type="compositionally biased region" description="Basic and acidic residues" evidence="9">
    <location>
        <begin position="62"/>
        <end position="74"/>
    </location>
</feature>
<dbReference type="SUPFAM" id="SSF55729">
    <property type="entry name" value="Acyl-CoA N-acyltransferases (Nat)"/>
    <property type="match status" value="1"/>
</dbReference>
<dbReference type="InterPro" id="IPR036922">
    <property type="entry name" value="Rieske_2Fe-2S_sf"/>
</dbReference>
<evidence type="ECO:0000313" key="12">
    <source>
        <dbReference type="EMBL" id="PSC69844.1"/>
    </source>
</evidence>
<keyword evidence="3 8" id="KW-0863">Zinc-finger</keyword>
<dbReference type="InterPro" id="IPR042163">
    <property type="entry name" value="PHF12"/>
</dbReference>
<feature type="region of interest" description="Disordered" evidence="9">
    <location>
        <begin position="62"/>
        <end position="83"/>
    </location>
</feature>
<dbReference type="OrthoDB" id="429143at2759"/>
<feature type="domain" description="PHD-type" evidence="10">
    <location>
        <begin position="118"/>
        <end position="163"/>
    </location>
</feature>
<dbReference type="PANTHER" id="PTHR46309">
    <property type="entry name" value="PHD FINGER PROTEIN 12"/>
    <property type="match status" value="1"/>
</dbReference>
<dbReference type="PRINTS" id="PR00162">
    <property type="entry name" value="RIESKE"/>
</dbReference>
<keyword evidence="4" id="KW-0862">Zinc</keyword>
<protein>
    <submittedName>
        <fullName evidence="12">Oxidoreductase</fullName>
    </submittedName>
</protein>
<dbReference type="Pfam" id="PF23209">
    <property type="entry name" value="IDM1_C"/>
    <property type="match status" value="1"/>
</dbReference>
<dbReference type="Pfam" id="PF01266">
    <property type="entry name" value="DAO"/>
    <property type="match status" value="1"/>
</dbReference>
<dbReference type="InterPro" id="IPR016181">
    <property type="entry name" value="Acyl_CoA_acyltransferase"/>
</dbReference>
<dbReference type="GO" id="GO:0003714">
    <property type="term" value="F:transcription corepressor activity"/>
    <property type="evidence" value="ECO:0007669"/>
    <property type="project" value="InterPro"/>
</dbReference>
<dbReference type="CDD" id="cd04301">
    <property type="entry name" value="NAT_SF"/>
    <property type="match status" value="1"/>
</dbReference>
<dbReference type="STRING" id="554055.A0A2P6V6X3"/>
<proteinExistence type="predicted"/>
<feature type="domain" description="Rieske" evidence="11">
    <location>
        <begin position="943"/>
        <end position="1029"/>
    </location>
</feature>
<evidence type="ECO:0000256" key="1">
    <source>
        <dbReference type="ARBA" id="ARBA00022714"/>
    </source>
</evidence>
<feature type="region of interest" description="Disordered" evidence="9">
    <location>
        <begin position="197"/>
        <end position="221"/>
    </location>
</feature>
<dbReference type="Gene3D" id="2.102.10.10">
    <property type="entry name" value="Rieske [2Fe-2S] iron-sulphur domain"/>
    <property type="match status" value="1"/>
</dbReference>
<dbReference type="Pfam" id="PF00628">
    <property type="entry name" value="PHD"/>
    <property type="match status" value="1"/>
</dbReference>
<dbReference type="PANTHER" id="PTHR46309:SF1">
    <property type="entry name" value="PHD FINGER PROTEIN 12"/>
    <property type="match status" value="1"/>
</dbReference>
<dbReference type="Gene3D" id="3.50.50.60">
    <property type="entry name" value="FAD/NAD(P)-binding domain"/>
    <property type="match status" value="1"/>
</dbReference>
<dbReference type="Proteomes" id="UP000239649">
    <property type="component" value="Unassembled WGS sequence"/>
</dbReference>
<evidence type="ECO:0000256" key="6">
    <source>
        <dbReference type="ARBA" id="ARBA00023014"/>
    </source>
</evidence>
<keyword evidence="13" id="KW-1185">Reference proteome</keyword>
<dbReference type="SMART" id="SM00249">
    <property type="entry name" value="PHD"/>
    <property type="match status" value="1"/>
</dbReference>
<evidence type="ECO:0000256" key="2">
    <source>
        <dbReference type="ARBA" id="ARBA00022723"/>
    </source>
</evidence>
<evidence type="ECO:0000256" key="4">
    <source>
        <dbReference type="ARBA" id="ARBA00022833"/>
    </source>
</evidence>
<dbReference type="PROSITE" id="PS50016">
    <property type="entry name" value="ZF_PHD_2"/>
    <property type="match status" value="1"/>
</dbReference>
<dbReference type="InterPro" id="IPR011011">
    <property type="entry name" value="Znf_FYVE_PHD"/>
</dbReference>
<dbReference type="InterPro" id="IPR017941">
    <property type="entry name" value="Rieske_2Fe-2S"/>
</dbReference>
<evidence type="ECO:0000259" key="10">
    <source>
        <dbReference type="PROSITE" id="PS50016"/>
    </source>
</evidence>
<sequence>MPPRRKSALEDLITSGLVADGELLRYKSKQGQLMGIGRAREGGVEVDGTSKLLGYGQFEEHAGSKVRRPAEHTHTSSSRTLQGLQLMIASDGGGSGGGRAQRKAAAEPALDLLEDENDDLCHACGLGGHLLCCETCPAVYHPSCVGLQAPPDGDFYCPACRCTQCGDGGSESILPTGCHWLDCSAFRGPGTLQDLPRPHVGPAGVPPVPAPAATAQGEGEGDEQKMEVEQKPEAADFWQLVAAAQAEAQQVAAPPEAAAAAQAARGAAAAAPGGAAVHCAATHGWAHVRCFPPEFGAALRESSPSQPCISSAVAITACTRMAAACAAGVLPLGNIVEGARASGSGANGSADARAPLPVSLLVVRGAAVAAPGTCRGYAPAYSPDQQEQLQAVLSAALHVVHSCYAPIPDSRTGADIIPWLLRGAVLGGGAADFSATHAALLLLGEAVAGVAVFRSFGAIAELPLLAVRPELQRRNGLGGLLLAAVEHLLLQAGAQWLFTPAFTADGQPYLPHRMPPPAGGQQDVAPALLQGKWGYGLAPAEQALAAASHPLVPGLSPESPWNQKALDIKYSPLAEDLTADVVVIGAGIAGLTCAYQLAKEAHIMSWLDDYYYECASMHGEEKTKVVAHSLHGAADWIEKVCREEGIECQYHKLDGYLFPHVTGESPQPTSASSALNKEIEAAIKPWEVGGIQKCLRFPNNAEFHPLMYLEGLAKAVERRGGKIYEGTKAWTFESGRVQTTSGHTIRCSAHVMATNSPCNHNLAVHARQLPYRSYAVGILIKRDKVKRALYWDTAEPYHYVRFEDWDSDNLLLIVGGEDHKTGSLYPYDPYARLEKYARSRWTDAGEVLLRWNGQVMEPADLLYLHGRNPLVPDGNEYIITGDSGQGMTGGTIGGIVCADLILGRRNPWAEVYDPSRAPPLKSLPEIIEEGAVTTASFVERVLPVALPKGTMEAGSGQIVQKGLHKVAVYCDDQGQEHAFSAVCPHLGCIVHWNSLEKTFDCPCHGSHFDRQGRCINGPAKGDLQPIPDW</sequence>
<keyword evidence="1" id="KW-0001">2Fe-2S</keyword>
<evidence type="ECO:0000256" key="9">
    <source>
        <dbReference type="SAM" id="MobiDB-lite"/>
    </source>
</evidence>
<dbReference type="EMBL" id="LHPF02000023">
    <property type="protein sequence ID" value="PSC69844.1"/>
    <property type="molecule type" value="Genomic_DNA"/>
</dbReference>
<keyword evidence="6" id="KW-0411">Iron-sulfur</keyword>
<dbReference type="Gene3D" id="3.30.40.10">
    <property type="entry name" value="Zinc/RING finger domain, C3HC4 (zinc finger)"/>
    <property type="match status" value="1"/>
</dbReference>
<dbReference type="InterPro" id="IPR005805">
    <property type="entry name" value="Rieske_Fe-S_prot_C"/>
</dbReference>